<keyword evidence="1 4" id="KW-0378">Hydrolase</keyword>
<accession>A0A371RKE2</accession>
<feature type="chain" id="PRO_5016837771" evidence="2">
    <location>
        <begin position="29"/>
        <end position="481"/>
    </location>
</feature>
<feature type="domain" description="Beta-lactamase-related" evidence="3">
    <location>
        <begin position="30"/>
        <end position="273"/>
    </location>
</feature>
<evidence type="ECO:0000313" key="4">
    <source>
        <dbReference type="EMBL" id="RFB05923.1"/>
    </source>
</evidence>
<dbReference type="InParanoid" id="A0A371RKE2"/>
<dbReference type="SUPFAM" id="SSF56601">
    <property type="entry name" value="beta-lactamase/transpeptidase-like"/>
    <property type="match status" value="1"/>
</dbReference>
<evidence type="ECO:0000256" key="1">
    <source>
        <dbReference type="ARBA" id="ARBA00022801"/>
    </source>
</evidence>
<dbReference type="PANTHER" id="PTHR43283:SF11">
    <property type="entry name" value="BETA-LACTAMASE-RELATED DOMAIN-CONTAINING PROTEIN"/>
    <property type="match status" value="1"/>
</dbReference>
<dbReference type="Pfam" id="PF00144">
    <property type="entry name" value="Beta-lactamase"/>
    <property type="match status" value="1"/>
</dbReference>
<dbReference type="AlphaFoldDB" id="A0A371RKE2"/>
<dbReference type="OrthoDB" id="113033at2"/>
<dbReference type="InterPro" id="IPR050789">
    <property type="entry name" value="Diverse_Enzym_Activities"/>
</dbReference>
<keyword evidence="5" id="KW-1185">Reference proteome</keyword>
<dbReference type="Gene3D" id="3.40.710.10">
    <property type="entry name" value="DD-peptidase/beta-lactamase superfamily"/>
    <property type="match status" value="1"/>
</dbReference>
<evidence type="ECO:0000256" key="2">
    <source>
        <dbReference type="SAM" id="SignalP"/>
    </source>
</evidence>
<gene>
    <name evidence="4" type="ORF">DX908_12000</name>
</gene>
<protein>
    <submittedName>
        <fullName evidence="4">Class A beta-lactamase-related serine hydrolase</fullName>
    </submittedName>
</protein>
<dbReference type="EMBL" id="QUQO01000001">
    <property type="protein sequence ID" value="RFB05923.1"/>
    <property type="molecule type" value="Genomic_DNA"/>
</dbReference>
<keyword evidence="2" id="KW-0732">Signal</keyword>
<sequence length="481" mass="52314">MRQSFTGTLLLLLAMLSILSCGSGEDKAARLIEKSFDDGVLHGAASLTVDGQIVTRHLSLDVSEASAFRLASLTKVFTQLAILRLVDEGELGLDQTLADALPGMEADWSRQVTIRQLLNFSSGLPSEVPDTEEGEGVVFDENGMAASFLISLEIGQLDFEPGTRTQYSNLGYFYLGAVLEAHAGGTYAQAIEELVIRPAGLKNTGFGADQLDGEVHLKGYETNPEGDIVEAVLDSVSARYSSGGMFGSLQDLERLSAIVLGDDFLSVSGRDEFFTQCGRAGADDPAYVTFTGHVPGFANGWVLSRQPHVVMISLNNRVGENPRAFMTPVLEAARLAGVALPENRERYQPTEAEGWMAISSLREIPEYEMNAVTFPFIEAMQSGDREEAFLAMTAMFGLDPAEMAAGDIEDYRGFVELEQGIFDRFGPFIVSAWRPQGNGYEVFLETEDDARGVRYRFDPSSTNPGFVSGKRLGTYGFELTD</sequence>
<dbReference type="GO" id="GO:0016787">
    <property type="term" value="F:hydrolase activity"/>
    <property type="evidence" value="ECO:0007669"/>
    <property type="project" value="UniProtKB-KW"/>
</dbReference>
<dbReference type="Proteomes" id="UP000264589">
    <property type="component" value="Unassembled WGS sequence"/>
</dbReference>
<dbReference type="PROSITE" id="PS51257">
    <property type="entry name" value="PROKAR_LIPOPROTEIN"/>
    <property type="match status" value="1"/>
</dbReference>
<feature type="signal peptide" evidence="2">
    <location>
        <begin position="1"/>
        <end position="28"/>
    </location>
</feature>
<evidence type="ECO:0000259" key="3">
    <source>
        <dbReference type="Pfam" id="PF00144"/>
    </source>
</evidence>
<dbReference type="RefSeq" id="WP_116392555.1">
    <property type="nucleotide sequence ID" value="NZ_QUQO01000001.1"/>
</dbReference>
<dbReference type="PANTHER" id="PTHR43283">
    <property type="entry name" value="BETA-LACTAMASE-RELATED"/>
    <property type="match status" value="1"/>
</dbReference>
<dbReference type="InterPro" id="IPR001466">
    <property type="entry name" value="Beta-lactam-related"/>
</dbReference>
<comment type="caution">
    <text evidence="4">The sequence shown here is derived from an EMBL/GenBank/DDBJ whole genome shotgun (WGS) entry which is preliminary data.</text>
</comment>
<evidence type="ECO:0000313" key="5">
    <source>
        <dbReference type="Proteomes" id="UP000264589"/>
    </source>
</evidence>
<organism evidence="4 5">
    <name type="scientific">Parvularcula marina</name>
    <dbReference type="NCBI Taxonomy" id="2292771"/>
    <lineage>
        <taxon>Bacteria</taxon>
        <taxon>Pseudomonadati</taxon>
        <taxon>Pseudomonadota</taxon>
        <taxon>Alphaproteobacteria</taxon>
        <taxon>Parvularculales</taxon>
        <taxon>Parvularculaceae</taxon>
        <taxon>Parvularcula</taxon>
    </lineage>
</organism>
<dbReference type="InterPro" id="IPR012338">
    <property type="entry name" value="Beta-lactam/transpept-like"/>
</dbReference>
<reference evidence="4 5" key="1">
    <citation type="submission" date="2018-08" db="EMBL/GenBank/DDBJ databases">
        <title>Parvularcula sp. SM1705, isolated from surface water of the South Sea China.</title>
        <authorList>
            <person name="Sun L."/>
        </authorList>
    </citation>
    <scope>NUCLEOTIDE SEQUENCE [LARGE SCALE GENOMIC DNA]</scope>
    <source>
        <strain evidence="4 5">SM1705</strain>
    </source>
</reference>
<proteinExistence type="predicted"/>
<name>A0A371RKE2_9PROT</name>